<protein>
    <submittedName>
        <fullName evidence="1">Uncharacterized protein</fullName>
    </submittedName>
</protein>
<gene>
    <name evidence="1" type="ORF">EZ216_13750</name>
</gene>
<organism evidence="1 2">
    <name type="scientific">Ramlibacter humi</name>
    <dbReference type="NCBI Taxonomy" id="2530451"/>
    <lineage>
        <taxon>Bacteria</taxon>
        <taxon>Pseudomonadati</taxon>
        <taxon>Pseudomonadota</taxon>
        <taxon>Betaproteobacteria</taxon>
        <taxon>Burkholderiales</taxon>
        <taxon>Comamonadaceae</taxon>
        <taxon>Ramlibacter</taxon>
    </lineage>
</organism>
<dbReference type="Proteomes" id="UP000297839">
    <property type="component" value="Unassembled WGS sequence"/>
</dbReference>
<evidence type="ECO:0000313" key="2">
    <source>
        <dbReference type="Proteomes" id="UP000297839"/>
    </source>
</evidence>
<reference evidence="1 2" key="1">
    <citation type="submission" date="2019-03" db="EMBL/GenBank/DDBJ databases">
        <title>Ramlibacter sp. 18x22-1, whole genome shotgun sequence.</title>
        <authorList>
            <person name="Zhang X."/>
            <person name="Feng G."/>
            <person name="Zhu H."/>
        </authorList>
    </citation>
    <scope>NUCLEOTIDE SEQUENCE [LARGE SCALE GENOMIC DNA]</scope>
    <source>
        <strain evidence="1 2">18x22-1</strain>
    </source>
</reference>
<dbReference type="AlphaFoldDB" id="A0A4Z0BLG3"/>
<evidence type="ECO:0000313" key="1">
    <source>
        <dbReference type="EMBL" id="TFZ00167.1"/>
    </source>
</evidence>
<proteinExistence type="predicted"/>
<dbReference type="OrthoDB" id="8904792at2"/>
<accession>A0A4Z0BLG3</accession>
<comment type="caution">
    <text evidence="1">The sequence shown here is derived from an EMBL/GenBank/DDBJ whole genome shotgun (WGS) entry which is preliminary data.</text>
</comment>
<sequence length="383" mass="40347">MNQATAGEQDDASIAQLADGGYVVAWTTTAGPTVSPNPQGVCWQRFTREAAPVNSQVCIPSPTVARLQTAVAPLANGGFAVGWQVLPATYYADISTQVYDANSQPVGGVQRVNTTSNDEAYVDMAAVPGGVVFSWRDNAHNILTRRVGPGGQPLAAEQVANTFDSNTVQNGGGLTDPHVAALEDGGHIVVWTSQFQDGAPSTAIYYQRYDASGNRAGGETLVTDKQVQSLYPKVSGLAGGGWVIAWNSGAQAVAQRFAADGSRVGAQQAMEPGYLQGPPDTCNLPMPTPCPPFQNMGGVTGLADGSYVVTWMNSRGISQAVSLQARQYGTDGAPMGPATKLMDPVYGSWRMARADGGFMMAWSHEDDSGFGVYLRRFDAKALR</sequence>
<dbReference type="EMBL" id="SMLK01000004">
    <property type="protein sequence ID" value="TFZ00167.1"/>
    <property type="molecule type" value="Genomic_DNA"/>
</dbReference>
<name>A0A4Z0BLG3_9BURK</name>
<keyword evidence="2" id="KW-1185">Reference proteome</keyword>